<evidence type="ECO:0000313" key="2">
    <source>
        <dbReference type="EMBL" id="SQI59809.1"/>
    </source>
</evidence>
<organism evidence="2 3">
    <name type="scientific">Lederbergia lenta</name>
    <name type="common">Bacillus lentus</name>
    <dbReference type="NCBI Taxonomy" id="1467"/>
    <lineage>
        <taxon>Bacteria</taxon>
        <taxon>Bacillati</taxon>
        <taxon>Bacillota</taxon>
        <taxon>Bacilli</taxon>
        <taxon>Bacillales</taxon>
        <taxon>Bacillaceae</taxon>
        <taxon>Lederbergia</taxon>
    </lineage>
</organism>
<feature type="transmembrane region" description="Helical" evidence="1">
    <location>
        <begin position="6"/>
        <end position="23"/>
    </location>
</feature>
<dbReference type="KEGG" id="blen:NCTC4824_02476"/>
<accession>A0A2X4WAR5</accession>
<gene>
    <name evidence="2" type="ORF">NCTC4824_02476</name>
</gene>
<keyword evidence="1" id="KW-0472">Membrane</keyword>
<evidence type="ECO:0000256" key="1">
    <source>
        <dbReference type="SAM" id="Phobius"/>
    </source>
</evidence>
<dbReference type="EMBL" id="LS483476">
    <property type="protein sequence ID" value="SQI59809.1"/>
    <property type="molecule type" value="Genomic_DNA"/>
</dbReference>
<dbReference type="Gene3D" id="3.30.1390.10">
    <property type="match status" value="1"/>
</dbReference>
<name>A0A2X4WAR5_LEDLE</name>
<dbReference type="Proteomes" id="UP000249134">
    <property type="component" value="Chromosome 1"/>
</dbReference>
<dbReference type="AlphaFoldDB" id="A0A2X4WAR5"/>
<evidence type="ECO:0000313" key="3">
    <source>
        <dbReference type="Proteomes" id="UP000249134"/>
    </source>
</evidence>
<proteinExistence type="predicted"/>
<keyword evidence="1" id="KW-1133">Transmembrane helix</keyword>
<dbReference type="RefSeq" id="WP_066139172.1">
    <property type="nucleotide sequence ID" value="NZ_CBCSGM010000001.1"/>
</dbReference>
<evidence type="ECO:0008006" key="4">
    <source>
        <dbReference type="Google" id="ProtNLM"/>
    </source>
</evidence>
<protein>
    <recommendedName>
        <fullName evidence="4">Ribosomal protein L7/L12 C-terminal domain-containing protein</fullName>
    </recommendedName>
</protein>
<dbReference type="InterPro" id="IPR014719">
    <property type="entry name" value="Ribosomal_bL12_C/ClpS-like"/>
</dbReference>
<keyword evidence="1" id="KW-0812">Transmembrane</keyword>
<keyword evidence="3" id="KW-1185">Reference proteome</keyword>
<reference evidence="2 3" key="1">
    <citation type="submission" date="2018-06" db="EMBL/GenBank/DDBJ databases">
        <authorList>
            <consortium name="Pathogen Informatics"/>
            <person name="Doyle S."/>
        </authorList>
    </citation>
    <scope>NUCLEOTIDE SEQUENCE [LARGE SCALE GENOMIC DNA]</scope>
    <source>
        <strain evidence="2 3">NCTC4824</strain>
    </source>
</reference>
<sequence length="87" mass="10170">MDLLFISFVILSLAFLFIIIGQYKKIQFLEKQNRKLKMNGNKDEWIAKAREKLETVGNIKTVKYVREETGMSLLEAKQFVDSLEGNR</sequence>